<feature type="non-terminal residue" evidence="1">
    <location>
        <position position="1"/>
    </location>
</feature>
<sequence length="121" mass="13540">WCYTCQGPLCGYPGYQTAVKCDKATPFCLTTYIAESSTASITKSCTDFATCKSTWYDTSFHNSNCDSLKVLPGQRKECNFCCVLDYCNKQTIPTLDALFDPSLFPGVSRRELLSYDEMSDL</sequence>
<evidence type="ECO:0000313" key="1">
    <source>
        <dbReference type="EMBL" id="KAK3771355.1"/>
    </source>
</evidence>
<name>A0AAE0ZLE9_9GAST</name>
<evidence type="ECO:0000313" key="2">
    <source>
        <dbReference type="Proteomes" id="UP001283361"/>
    </source>
</evidence>
<protein>
    <submittedName>
        <fullName evidence="1">Uncharacterized protein</fullName>
    </submittedName>
</protein>
<dbReference type="Proteomes" id="UP001283361">
    <property type="component" value="Unassembled WGS sequence"/>
</dbReference>
<reference evidence="1" key="1">
    <citation type="journal article" date="2023" name="G3 (Bethesda)">
        <title>A reference genome for the long-term kleptoplast-retaining sea slug Elysia crispata morphotype clarki.</title>
        <authorList>
            <person name="Eastman K.E."/>
            <person name="Pendleton A.L."/>
            <person name="Shaikh M.A."/>
            <person name="Suttiyut T."/>
            <person name="Ogas R."/>
            <person name="Tomko P."/>
            <person name="Gavelis G."/>
            <person name="Widhalm J.R."/>
            <person name="Wisecaver J.H."/>
        </authorList>
    </citation>
    <scope>NUCLEOTIDE SEQUENCE</scope>
    <source>
        <strain evidence="1">ECLA1</strain>
    </source>
</reference>
<proteinExistence type="predicted"/>
<dbReference type="AlphaFoldDB" id="A0AAE0ZLE9"/>
<comment type="caution">
    <text evidence="1">The sequence shown here is derived from an EMBL/GenBank/DDBJ whole genome shotgun (WGS) entry which is preliminary data.</text>
</comment>
<keyword evidence="2" id="KW-1185">Reference proteome</keyword>
<accession>A0AAE0ZLE9</accession>
<organism evidence="1 2">
    <name type="scientific">Elysia crispata</name>
    <name type="common">lettuce slug</name>
    <dbReference type="NCBI Taxonomy" id="231223"/>
    <lineage>
        <taxon>Eukaryota</taxon>
        <taxon>Metazoa</taxon>
        <taxon>Spiralia</taxon>
        <taxon>Lophotrochozoa</taxon>
        <taxon>Mollusca</taxon>
        <taxon>Gastropoda</taxon>
        <taxon>Heterobranchia</taxon>
        <taxon>Euthyneura</taxon>
        <taxon>Panpulmonata</taxon>
        <taxon>Sacoglossa</taxon>
        <taxon>Placobranchoidea</taxon>
        <taxon>Plakobranchidae</taxon>
        <taxon>Elysia</taxon>
    </lineage>
</organism>
<dbReference type="EMBL" id="JAWDGP010003742">
    <property type="protein sequence ID" value="KAK3771355.1"/>
    <property type="molecule type" value="Genomic_DNA"/>
</dbReference>
<gene>
    <name evidence="1" type="ORF">RRG08_050406</name>
</gene>